<organism evidence="7 8">
    <name type="scientific">Mycolicibacter arupensis</name>
    <dbReference type="NCBI Taxonomy" id="342002"/>
    <lineage>
        <taxon>Bacteria</taxon>
        <taxon>Bacillati</taxon>
        <taxon>Actinomycetota</taxon>
        <taxon>Actinomycetes</taxon>
        <taxon>Mycobacteriales</taxon>
        <taxon>Mycobacteriaceae</taxon>
        <taxon>Mycolicibacter</taxon>
    </lineage>
</organism>
<comment type="subcellular location">
    <subcellularLocation>
        <location evidence="1">Membrane</location>
        <topology evidence="1">Multi-pass membrane protein</topology>
    </subcellularLocation>
</comment>
<proteinExistence type="predicted"/>
<evidence type="ECO:0000313" key="7">
    <source>
        <dbReference type="EMBL" id="TXI60163.1"/>
    </source>
</evidence>
<accession>A0A5B1MB80</accession>
<feature type="transmembrane region" description="Helical" evidence="5">
    <location>
        <begin position="49"/>
        <end position="66"/>
    </location>
</feature>
<evidence type="ECO:0000256" key="4">
    <source>
        <dbReference type="ARBA" id="ARBA00023136"/>
    </source>
</evidence>
<dbReference type="GO" id="GO:0016020">
    <property type="term" value="C:membrane"/>
    <property type="evidence" value="ECO:0007669"/>
    <property type="project" value="UniProtKB-SubCell"/>
</dbReference>
<protein>
    <submittedName>
        <fullName evidence="7">Aromatic acid exporter family protein</fullName>
    </submittedName>
</protein>
<evidence type="ECO:0000313" key="8">
    <source>
        <dbReference type="Proteomes" id="UP000321797"/>
    </source>
</evidence>
<dbReference type="EMBL" id="SSGD01000006">
    <property type="protein sequence ID" value="TXI60163.1"/>
    <property type="molecule type" value="Genomic_DNA"/>
</dbReference>
<dbReference type="Proteomes" id="UP000321797">
    <property type="component" value="Unassembled WGS sequence"/>
</dbReference>
<feature type="transmembrane region" description="Helical" evidence="5">
    <location>
        <begin position="21"/>
        <end position="43"/>
    </location>
</feature>
<dbReference type="Pfam" id="PF13515">
    <property type="entry name" value="FUSC_2"/>
    <property type="match status" value="1"/>
</dbReference>
<feature type="transmembrane region" description="Helical" evidence="5">
    <location>
        <begin position="151"/>
        <end position="169"/>
    </location>
</feature>
<feature type="domain" description="Integral membrane bound transporter" evidence="6">
    <location>
        <begin position="39"/>
        <end position="164"/>
    </location>
</feature>
<feature type="transmembrane region" description="Helical" evidence="5">
    <location>
        <begin position="97"/>
        <end position="115"/>
    </location>
</feature>
<dbReference type="AlphaFoldDB" id="A0A5B1MB80"/>
<keyword evidence="2 5" id="KW-0812">Transmembrane</keyword>
<evidence type="ECO:0000256" key="1">
    <source>
        <dbReference type="ARBA" id="ARBA00004141"/>
    </source>
</evidence>
<reference evidence="7 8" key="1">
    <citation type="submission" date="2018-09" db="EMBL/GenBank/DDBJ databases">
        <title>Metagenome Assembled Genomes from an Advanced Water Purification Facility.</title>
        <authorList>
            <person name="Stamps B.W."/>
            <person name="Spear J.R."/>
        </authorList>
    </citation>
    <scope>NUCLEOTIDE SEQUENCE [LARGE SCALE GENOMIC DNA]</scope>
    <source>
        <strain evidence="7">Bin_29_2</strain>
    </source>
</reference>
<evidence type="ECO:0000256" key="2">
    <source>
        <dbReference type="ARBA" id="ARBA00022692"/>
    </source>
</evidence>
<evidence type="ECO:0000259" key="6">
    <source>
        <dbReference type="Pfam" id="PF13515"/>
    </source>
</evidence>
<evidence type="ECO:0000256" key="3">
    <source>
        <dbReference type="ARBA" id="ARBA00022989"/>
    </source>
</evidence>
<keyword evidence="4 5" id="KW-0472">Membrane</keyword>
<dbReference type="InterPro" id="IPR049453">
    <property type="entry name" value="Memb_transporter_dom"/>
</dbReference>
<sequence length="346" mass="36428">MVMIRSAFRTCCGLFRKRSELLGTVVWPSTQTALAAGFAWYLVRDALGHPAPFFAPIAAAVCMWATNVVRAELAVEMMVGVGLGIGLGSGAHRFLGAGPLAMAVVVLASLCAALLIGRRFVIQRPMFVNQTVISAILVLAFPHGGVGAERLFDALIGGGIAVIFSVVLFPKNPLTVLRTAVIEVLATSRDLLTQLDHRSGDTDWLQAVAAQQYHRLARLSEARRTAEQVAQLCPLRWHLRGATRDADRQAAQLSLLAGSVLHLAHVVTGAHQPVTEPTRGAIDELAAAVSALTVGGSAPAAAHAQAARDHLVPTMPGDAALQDAALHTCIDELDRAIGLATPPRAG</sequence>
<feature type="transmembrane region" description="Helical" evidence="5">
    <location>
        <begin position="73"/>
        <end position="91"/>
    </location>
</feature>
<gene>
    <name evidence="7" type="ORF">E6Q54_00620</name>
</gene>
<evidence type="ECO:0000256" key="5">
    <source>
        <dbReference type="SAM" id="Phobius"/>
    </source>
</evidence>
<feature type="transmembrane region" description="Helical" evidence="5">
    <location>
        <begin position="127"/>
        <end position="145"/>
    </location>
</feature>
<comment type="caution">
    <text evidence="7">The sequence shown here is derived from an EMBL/GenBank/DDBJ whole genome shotgun (WGS) entry which is preliminary data.</text>
</comment>
<name>A0A5B1MB80_9MYCO</name>
<keyword evidence="3 5" id="KW-1133">Transmembrane helix</keyword>